<dbReference type="AlphaFoldDB" id="A0AAW2ZC06"/>
<proteinExistence type="predicted"/>
<feature type="non-terminal residue" evidence="2">
    <location>
        <position position="1"/>
    </location>
</feature>
<feature type="region of interest" description="Disordered" evidence="1">
    <location>
        <begin position="48"/>
        <end position="119"/>
    </location>
</feature>
<dbReference type="Proteomes" id="UP001431209">
    <property type="component" value="Unassembled WGS sequence"/>
</dbReference>
<protein>
    <submittedName>
        <fullName evidence="2">Uncharacterized protein</fullName>
    </submittedName>
</protein>
<sequence>LDEIESDDSQHILDAINVDDVITSIQNGSDIDLKVYIKDEYSSHIRVPSTKQLPLPPPLQPKIADLPTQAKNLPPLPTKSLYPNLPTVEPSKTSSLPPPPKPSILAAKSSTAPGLPMEDNTKYLLNVDQLVQTV</sequence>
<gene>
    <name evidence="2" type="ORF">AKO1_001219</name>
</gene>
<keyword evidence="3" id="KW-1185">Reference proteome</keyword>
<name>A0AAW2ZC06_9EUKA</name>
<reference evidence="2 3" key="1">
    <citation type="submission" date="2024-03" db="EMBL/GenBank/DDBJ databases">
        <title>The Acrasis kona genome and developmental transcriptomes reveal deep origins of eukaryotic multicellular pathways.</title>
        <authorList>
            <person name="Sheikh S."/>
            <person name="Fu C.-J."/>
            <person name="Brown M.W."/>
            <person name="Baldauf S.L."/>
        </authorList>
    </citation>
    <scope>NUCLEOTIDE SEQUENCE [LARGE SCALE GENOMIC DNA]</scope>
    <source>
        <strain evidence="2 3">ATCC MYA-3509</strain>
    </source>
</reference>
<organism evidence="2 3">
    <name type="scientific">Acrasis kona</name>
    <dbReference type="NCBI Taxonomy" id="1008807"/>
    <lineage>
        <taxon>Eukaryota</taxon>
        <taxon>Discoba</taxon>
        <taxon>Heterolobosea</taxon>
        <taxon>Tetramitia</taxon>
        <taxon>Eutetramitia</taxon>
        <taxon>Acrasidae</taxon>
        <taxon>Acrasis</taxon>
    </lineage>
</organism>
<accession>A0AAW2ZC06</accession>
<feature type="non-terminal residue" evidence="2">
    <location>
        <position position="134"/>
    </location>
</feature>
<evidence type="ECO:0000313" key="2">
    <source>
        <dbReference type="EMBL" id="KAL0486879.1"/>
    </source>
</evidence>
<evidence type="ECO:0000256" key="1">
    <source>
        <dbReference type="SAM" id="MobiDB-lite"/>
    </source>
</evidence>
<comment type="caution">
    <text evidence="2">The sequence shown here is derived from an EMBL/GenBank/DDBJ whole genome shotgun (WGS) entry which is preliminary data.</text>
</comment>
<evidence type="ECO:0000313" key="3">
    <source>
        <dbReference type="Proteomes" id="UP001431209"/>
    </source>
</evidence>
<dbReference type="EMBL" id="JAOPGA020001276">
    <property type="protein sequence ID" value="KAL0486879.1"/>
    <property type="molecule type" value="Genomic_DNA"/>
</dbReference>